<keyword evidence="1" id="KW-0418">Kinase</keyword>
<comment type="caution">
    <text evidence="1">The sequence shown here is derived from an EMBL/GenBank/DDBJ whole genome shotgun (WGS) entry which is preliminary data.</text>
</comment>
<dbReference type="Gene3D" id="3.40.50.300">
    <property type="entry name" value="P-loop containing nucleotide triphosphate hydrolases"/>
    <property type="match status" value="1"/>
</dbReference>
<keyword evidence="2" id="KW-1185">Reference proteome</keyword>
<dbReference type="EMBL" id="QWGR01000007">
    <property type="protein sequence ID" value="RIJ47718.1"/>
    <property type="molecule type" value="Genomic_DNA"/>
</dbReference>
<dbReference type="GO" id="GO:0016301">
    <property type="term" value="F:kinase activity"/>
    <property type="evidence" value="ECO:0007669"/>
    <property type="project" value="UniProtKB-KW"/>
</dbReference>
<sequence length="240" mass="27344">MGNSLMSYLNSRLQEEKSFQKGHVGAAGPVITISREVGCNGLKVANLLATELNKQRMLADWKVLSKEIFYESARELNLAPEKVLKALNKEDSYTFEQILTAFGEKRYKSEAKIANTVKEVVRSLAINGFNIIVGRAGHIIAADIKNALHIRLEAPLEYRLKNIMCNNNLSRAEAIAFIERVEKERVTFRKAIRAEQSHEVHFDLMINRASFSDRQVVELILFAIDKKQILADYKQKIDFF</sequence>
<proteinExistence type="predicted"/>
<reference evidence="1 2" key="1">
    <citation type="submission" date="2018-08" db="EMBL/GenBank/DDBJ databases">
        <title>Pallidiluteibacterium maritimus gen. nov., sp. nov., isolated from coastal sediment.</title>
        <authorList>
            <person name="Zhou L.Y."/>
        </authorList>
    </citation>
    <scope>NUCLEOTIDE SEQUENCE [LARGE SCALE GENOMIC DNA]</scope>
    <source>
        <strain evidence="1 2">XSD2</strain>
    </source>
</reference>
<dbReference type="Proteomes" id="UP000265926">
    <property type="component" value="Unassembled WGS sequence"/>
</dbReference>
<keyword evidence="1" id="KW-0808">Transferase</keyword>
<dbReference type="InterPro" id="IPR027417">
    <property type="entry name" value="P-loop_NTPase"/>
</dbReference>
<dbReference type="AlphaFoldDB" id="A0A399SW76"/>
<dbReference type="Pfam" id="PF13189">
    <property type="entry name" value="Cytidylate_kin2"/>
    <property type="match status" value="1"/>
</dbReference>
<evidence type="ECO:0000313" key="1">
    <source>
        <dbReference type="EMBL" id="RIJ47718.1"/>
    </source>
</evidence>
<gene>
    <name evidence="1" type="ORF">D1614_14155</name>
</gene>
<name>A0A399SW76_9BACT</name>
<protein>
    <submittedName>
        <fullName evidence="1">Cytidylate kinase-like family protein</fullName>
    </submittedName>
</protein>
<organism evidence="1 2">
    <name type="scientific">Maribellus luteus</name>
    <dbReference type="NCBI Taxonomy" id="2305463"/>
    <lineage>
        <taxon>Bacteria</taxon>
        <taxon>Pseudomonadati</taxon>
        <taxon>Bacteroidota</taxon>
        <taxon>Bacteroidia</taxon>
        <taxon>Marinilabiliales</taxon>
        <taxon>Prolixibacteraceae</taxon>
        <taxon>Maribellus</taxon>
    </lineage>
</organism>
<dbReference type="OrthoDB" id="87655at2"/>
<evidence type="ECO:0000313" key="2">
    <source>
        <dbReference type="Proteomes" id="UP000265926"/>
    </source>
</evidence>
<dbReference type="RefSeq" id="WP_119438606.1">
    <property type="nucleotide sequence ID" value="NZ_QWGR01000007.1"/>
</dbReference>
<accession>A0A399SW76</accession>